<accession>A0ABT8MNC0</accession>
<evidence type="ECO:0000256" key="2">
    <source>
        <dbReference type="ARBA" id="ARBA00010488"/>
    </source>
</evidence>
<dbReference type="Proteomes" id="UP001172054">
    <property type="component" value="Unassembled WGS sequence"/>
</dbReference>
<dbReference type="SUPFAM" id="SSF53756">
    <property type="entry name" value="UDP-Glycosyltransferase/glycogen phosphorylase"/>
    <property type="match status" value="1"/>
</dbReference>
<keyword evidence="3" id="KW-1003">Cell membrane</keyword>
<dbReference type="Gene3D" id="3.40.50.12580">
    <property type="match status" value="1"/>
</dbReference>
<protein>
    <submittedName>
        <fullName evidence="7">CDP-glycerol glycerophosphotransferase family protein</fullName>
    </submittedName>
</protein>
<evidence type="ECO:0000256" key="6">
    <source>
        <dbReference type="ARBA" id="ARBA00023136"/>
    </source>
</evidence>
<dbReference type="InterPro" id="IPR043148">
    <property type="entry name" value="TagF_C"/>
</dbReference>
<dbReference type="InterPro" id="IPR051612">
    <property type="entry name" value="Teichoic_Acid_Biosynth"/>
</dbReference>
<dbReference type="Pfam" id="PF04464">
    <property type="entry name" value="Glyphos_transf"/>
    <property type="match status" value="1"/>
</dbReference>
<comment type="similarity">
    <text evidence="2">Belongs to the CDP-glycerol glycerophosphotransferase family.</text>
</comment>
<comment type="subcellular location">
    <subcellularLocation>
        <location evidence="1">Cell membrane</location>
        <topology evidence="1">Peripheral membrane protein</topology>
    </subcellularLocation>
</comment>
<keyword evidence="8" id="KW-1185">Reference proteome</keyword>
<comment type="caution">
    <text evidence="7">The sequence shown here is derived from an EMBL/GenBank/DDBJ whole genome shotgun (WGS) entry which is preliminary data.</text>
</comment>
<sequence length="405" mass="48425">MKVKKHYIRKMIKINNLKKSKLFKKVFHIIFLMIGLLPRKKKLVIFESFHARQYSDNPRAIFEYMKMHYPDYHLLWSIDRRAIKLFEKNQIPYIQRFTFRWFLTFPRAAYWVNNVRLPGWMPKPAGTVYVQTWHGTPLKKLGLDIEEVHMPGTETDNYQKNFLRESAKWDYLVSPNPYSTKIFKQAFGYQGEIIESGYPRNDVLANPSASQIQKVKKELGIPADKKIMLYAPTWRDNEFYEKGKYKFSFQFDLEEWIKRYGDKWVLLSRMHYLVAENFNFSRYEGMVLNVSEYPDIRDLYLISDLLITDYSSVFFDFAILNRPIIFFMYDLGIYRNQLRGFYFDIESKAPGFIVQTETELFQAIDERGHLNMTSDLKLDSFKKEFCSLEDGQAAERVVKTFLKKK</sequence>
<dbReference type="Gene3D" id="3.40.50.11820">
    <property type="match status" value="1"/>
</dbReference>
<gene>
    <name evidence="7" type="ORF">QWY15_03405</name>
</gene>
<evidence type="ECO:0000256" key="4">
    <source>
        <dbReference type="ARBA" id="ARBA00022679"/>
    </source>
</evidence>
<name>A0ABT8MNC0_9BACL</name>
<dbReference type="RefSeq" id="WP_300981544.1">
    <property type="nucleotide sequence ID" value="NZ_CP129238.1"/>
</dbReference>
<dbReference type="PANTHER" id="PTHR37316:SF3">
    <property type="entry name" value="TEICHOIC ACID GLYCEROL-PHOSPHATE TRANSFERASE"/>
    <property type="match status" value="1"/>
</dbReference>
<evidence type="ECO:0000256" key="3">
    <source>
        <dbReference type="ARBA" id="ARBA00022475"/>
    </source>
</evidence>
<keyword evidence="5" id="KW-0777">Teichoic acid biosynthesis</keyword>
<dbReference type="EMBL" id="JAUJWW010000001">
    <property type="protein sequence ID" value="MDN7226333.1"/>
    <property type="molecule type" value="Genomic_DNA"/>
</dbReference>
<dbReference type="PANTHER" id="PTHR37316">
    <property type="entry name" value="TEICHOIC ACID GLYCEROL-PHOSPHATE PRIMASE"/>
    <property type="match status" value="1"/>
</dbReference>
<organism evidence="7 8">
    <name type="scientific">Planococcus liqunii</name>
    <dbReference type="NCBI Taxonomy" id="3058394"/>
    <lineage>
        <taxon>Bacteria</taxon>
        <taxon>Bacillati</taxon>
        <taxon>Bacillota</taxon>
        <taxon>Bacilli</taxon>
        <taxon>Bacillales</taxon>
        <taxon>Caryophanaceae</taxon>
        <taxon>Planococcus</taxon>
    </lineage>
</organism>
<dbReference type="InterPro" id="IPR007554">
    <property type="entry name" value="Glycerophosphate_synth"/>
</dbReference>
<evidence type="ECO:0000256" key="1">
    <source>
        <dbReference type="ARBA" id="ARBA00004202"/>
    </source>
</evidence>
<evidence type="ECO:0000313" key="7">
    <source>
        <dbReference type="EMBL" id="MDN7226333.1"/>
    </source>
</evidence>
<evidence type="ECO:0000313" key="8">
    <source>
        <dbReference type="Proteomes" id="UP001172054"/>
    </source>
</evidence>
<keyword evidence="6" id="KW-0472">Membrane</keyword>
<proteinExistence type="inferred from homology"/>
<evidence type="ECO:0000256" key="5">
    <source>
        <dbReference type="ARBA" id="ARBA00022944"/>
    </source>
</evidence>
<keyword evidence="4" id="KW-0808">Transferase</keyword>
<dbReference type="InterPro" id="IPR043149">
    <property type="entry name" value="TagF_N"/>
</dbReference>
<reference evidence="7 8" key="1">
    <citation type="submission" date="2023-06" db="EMBL/GenBank/DDBJ databases">
        <title>Novel species in genus Planococcus.</title>
        <authorList>
            <person name="Ning S."/>
        </authorList>
    </citation>
    <scope>NUCLEOTIDE SEQUENCE [LARGE SCALE GENOMIC DNA]</scope>
    <source>
        <strain evidence="7 8">N064</strain>
    </source>
</reference>